<evidence type="ECO:0000313" key="3">
    <source>
        <dbReference type="Proteomes" id="UP001596512"/>
    </source>
</evidence>
<comment type="caution">
    <text evidence="2">The sequence shown here is derived from an EMBL/GenBank/DDBJ whole genome shotgun (WGS) entry which is preliminary data.</text>
</comment>
<keyword evidence="3" id="KW-1185">Reference proteome</keyword>
<feature type="region of interest" description="Disordered" evidence="1">
    <location>
        <begin position="49"/>
        <end position="68"/>
    </location>
</feature>
<gene>
    <name evidence="2" type="ORF">ACFQV2_27820</name>
</gene>
<evidence type="ECO:0008006" key="4">
    <source>
        <dbReference type="Google" id="ProtNLM"/>
    </source>
</evidence>
<organism evidence="2 3">
    <name type="scientific">Actinokineospora soli</name>
    <dbReference type="NCBI Taxonomy" id="1048753"/>
    <lineage>
        <taxon>Bacteria</taxon>
        <taxon>Bacillati</taxon>
        <taxon>Actinomycetota</taxon>
        <taxon>Actinomycetes</taxon>
        <taxon>Pseudonocardiales</taxon>
        <taxon>Pseudonocardiaceae</taxon>
        <taxon>Actinokineospora</taxon>
    </lineage>
</organism>
<evidence type="ECO:0000313" key="2">
    <source>
        <dbReference type="EMBL" id="MFC7616701.1"/>
    </source>
</evidence>
<protein>
    <recommendedName>
        <fullName evidence="4">Branched-chain amino acid aminotransferase/4-amino-4-deoxychorismate lyase</fullName>
    </recommendedName>
</protein>
<feature type="compositionally biased region" description="Low complexity" evidence="1">
    <location>
        <begin position="49"/>
        <end position="61"/>
    </location>
</feature>
<name>A0ABW2TV82_9PSEU</name>
<dbReference type="EMBL" id="JBHTEY010000004">
    <property type="protein sequence ID" value="MFC7616701.1"/>
    <property type="molecule type" value="Genomic_DNA"/>
</dbReference>
<accession>A0ABW2TV82</accession>
<dbReference type="Proteomes" id="UP001596512">
    <property type="component" value="Unassembled WGS sequence"/>
</dbReference>
<reference evidence="3" key="1">
    <citation type="journal article" date="2019" name="Int. J. Syst. Evol. Microbiol.">
        <title>The Global Catalogue of Microorganisms (GCM) 10K type strain sequencing project: providing services to taxonomists for standard genome sequencing and annotation.</title>
        <authorList>
            <consortium name="The Broad Institute Genomics Platform"/>
            <consortium name="The Broad Institute Genome Sequencing Center for Infectious Disease"/>
            <person name="Wu L."/>
            <person name="Ma J."/>
        </authorList>
    </citation>
    <scope>NUCLEOTIDE SEQUENCE [LARGE SCALE GENOMIC DNA]</scope>
    <source>
        <strain evidence="3">JCM 17695</strain>
    </source>
</reference>
<sequence length="68" mass="7712">MSAATVNYGHYTAMVVARGRVRGLARHLERLDRDAWVVFGRGCPRRTCGRPCGRRSGTTRGRWPRRSP</sequence>
<proteinExistence type="predicted"/>
<evidence type="ECO:0000256" key="1">
    <source>
        <dbReference type="SAM" id="MobiDB-lite"/>
    </source>
</evidence>